<keyword evidence="10" id="KW-0325">Glycoprotein</keyword>
<dbReference type="InterPro" id="IPR031705">
    <property type="entry name" value="Glyco_hydro_36_C"/>
</dbReference>
<keyword evidence="11 12" id="KW-0326">Glycosidase</keyword>
<feature type="binding site" evidence="14">
    <location>
        <position position="218"/>
    </location>
    <ligand>
        <name>substrate</name>
    </ligand>
</feature>
<evidence type="ECO:0000256" key="8">
    <source>
        <dbReference type="ARBA" id="ARBA00022842"/>
    </source>
</evidence>
<dbReference type="PRINTS" id="PR00743">
    <property type="entry name" value="GLHYDRLASE36"/>
</dbReference>
<dbReference type="SUPFAM" id="SSF51445">
    <property type="entry name" value="(Trans)glycosidases"/>
    <property type="match status" value="1"/>
</dbReference>
<dbReference type="InterPro" id="IPR031704">
    <property type="entry name" value="Glyco_hydro_36_N"/>
</dbReference>
<comment type="cofactor">
    <cofactor evidence="3">
        <name>Mg(2+)</name>
        <dbReference type="ChEBI" id="CHEBI:18420"/>
    </cofactor>
</comment>
<evidence type="ECO:0000259" key="15">
    <source>
        <dbReference type="Pfam" id="PF16874"/>
    </source>
</evidence>
<comment type="catalytic activity">
    <reaction evidence="1 12">
        <text>Hydrolysis of terminal, non-reducing alpha-D-galactose residues in alpha-D-galactosides, including galactose oligosaccharides, galactomannans and galactolipids.</text>
        <dbReference type="EC" id="3.2.1.22"/>
    </reaction>
</comment>
<evidence type="ECO:0000256" key="14">
    <source>
        <dbReference type="PIRSR" id="PIRSR005536-2"/>
    </source>
</evidence>
<evidence type="ECO:0000256" key="1">
    <source>
        <dbReference type="ARBA" id="ARBA00001255"/>
    </source>
</evidence>
<evidence type="ECO:0000256" key="5">
    <source>
        <dbReference type="ARBA" id="ARBA00011881"/>
    </source>
</evidence>
<organism evidence="17 18">
    <name type="scientific">Penicillium atrosanguineum</name>
    <dbReference type="NCBI Taxonomy" id="1132637"/>
    <lineage>
        <taxon>Eukaryota</taxon>
        <taxon>Fungi</taxon>
        <taxon>Dikarya</taxon>
        <taxon>Ascomycota</taxon>
        <taxon>Pezizomycotina</taxon>
        <taxon>Eurotiomycetes</taxon>
        <taxon>Eurotiomycetidae</taxon>
        <taxon>Eurotiales</taxon>
        <taxon>Aspergillaceae</taxon>
        <taxon>Penicillium</taxon>
    </lineage>
</organism>
<comment type="similarity">
    <text evidence="4">Belongs to the glycosyl hydrolase 36 family.</text>
</comment>
<dbReference type="Pfam" id="PF02065">
    <property type="entry name" value="Melibiase"/>
    <property type="match status" value="1"/>
</dbReference>
<dbReference type="InterPro" id="IPR013780">
    <property type="entry name" value="Glyco_hydro_b"/>
</dbReference>
<dbReference type="GO" id="GO:0004557">
    <property type="term" value="F:alpha-galactosidase activity"/>
    <property type="evidence" value="ECO:0007669"/>
    <property type="project" value="UniProtKB-UniRule"/>
</dbReference>
<evidence type="ECO:0000256" key="4">
    <source>
        <dbReference type="ARBA" id="ARBA00006202"/>
    </source>
</evidence>
<dbReference type="InterPro" id="IPR017853">
    <property type="entry name" value="GH"/>
</dbReference>
<dbReference type="PANTHER" id="PTHR43053">
    <property type="entry name" value="GLYCOSIDASE FAMILY 31"/>
    <property type="match status" value="1"/>
</dbReference>
<dbReference type="Pfam" id="PF16875">
    <property type="entry name" value="Glyco_hydro_36N"/>
    <property type="match status" value="1"/>
</dbReference>
<feature type="binding site" evidence="14">
    <location>
        <position position="472"/>
    </location>
    <ligand>
        <name>substrate</name>
    </ligand>
</feature>
<dbReference type="InterPro" id="IPR050985">
    <property type="entry name" value="Alpha-glycosidase_related"/>
</dbReference>
<dbReference type="Pfam" id="PF16874">
    <property type="entry name" value="Glyco_hydro_36C"/>
    <property type="match status" value="1"/>
</dbReference>
<evidence type="ECO:0000313" key="17">
    <source>
        <dbReference type="EMBL" id="KAJ5318348.1"/>
    </source>
</evidence>
<feature type="active site" description="Proton donor" evidence="13">
    <location>
        <position position="569"/>
    </location>
</feature>
<keyword evidence="9" id="KW-0520">NAD</keyword>
<dbReference type="FunFam" id="3.20.20.70:FF:000118">
    <property type="entry name" value="Alpha-galactosidase"/>
    <property type="match status" value="1"/>
</dbReference>
<dbReference type="InterPro" id="IPR002252">
    <property type="entry name" value="Glyco_hydro_36"/>
</dbReference>
<dbReference type="Gene3D" id="3.20.20.70">
    <property type="entry name" value="Aldolase class I"/>
    <property type="match status" value="1"/>
</dbReference>
<feature type="binding site" evidence="14">
    <location>
        <position position="569"/>
    </location>
    <ligand>
        <name>substrate</name>
    </ligand>
</feature>
<name>A0A9W9PY33_9EURO</name>
<dbReference type="PIRSF" id="PIRSF005536">
    <property type="entry name" value="Agal"/>
    <property type="match status" value="1"/>
</dbReference>
<evidence type="ECO:0000256" key="13">
    <source>
        <dbReference type="PIRSR" id="PIRSR005536-1"/>
    </source>
</evidence>
<feature type="domain" description="Glycosyl hydrolase family 36 C-terminal" evidence="15">
    <location>
        <begin position="670"/>
        <end position="745"/>
    </location>
</feature>
<protein>
    <recommendedName>
        <fullName evidence="6 12">Alpha-galactosidase</fullName>
        <ecNumber evidence="6 12">3.2.1.22</ecNumber>
    </recommendedName>
</protein>
<comment type="caution">
    <text evidence="17">The sequence shown here is derived from an EMBL/GenBank/DDBJ whole genome shotgun (WGS) entry which is preliminary data.</text>
</comment>
<feature type="binding site" evidence="14">
    <location>
        <begin position="385"/>
        <end position="386"/>
    </location>
    <ligand>
        <name>substrate</name>
    </ligand>
</feature>
<feature type="binding site" evidence="14">
    <location>
        <position position="547"/>
    </location>
    <ligand>
        <name>substrate</name>
    </ligand>
</feature>
<evidence type="ECO:0000313" key="18">
    <source>
        <dbReference type="Proteomes" id="UP001147746"/>
    </source>
</evidence>
<dbReference type="InterPro" id="IPR038417">
    <property type="entry name" value="Alpga-gal_N_sf"/>
</dbReference>
<dbReference type="CDD" id="cd14791">
    <property type="entry name" value="GH36"/>
    <property type="match status" value="1"/>
</dbReference>
<reference evidence="17" key="2">
    <citation type="journal article" date="2023" name="IMA Fungus">
        <title>Comparative genomic study of the Penicillium genus elucidates a diverse pangenome and 15 lateral gene transfer events.</title>
        <authorList>
            <person name="Petersen C."/>
            <person name="Sorensen T."/>
            <person name="Nielsen M.R."/>
            <person name="Sondergaard T.E."/>
            <person name="Sorensen J.L."/>
            <person name="Fitzpatrick D.A."/>
            <person name="Frisvad J.C."/>
            <person name="Nielsen K.L."/>
        </authorList>
    </citation>
    <scope>NUCLEOTIDE SEQUENCE</scope>
    <source>
        <strain evidence="17">IBT 21472</strain>
    </source>
</reference>
<keyword evidence="7 12" id="KW-0378">Hydrolase</keyword>
<dbReference type="EC" id="3.2.1.22" evidence="6 12"/>
<dbReference type="Gene3D" id="2.70.98.60">
    <property type="entry name" value="alpha-galactosidase from lactobacil brevis"/>
    <property type="match status" value="1"/>
</dbReference>
<dbReference type="Proteomes" id="UP001147746">
    <property type="component" value="Unassembled WGS sequence"/>
</dbReference>
<feature type="domain" description="Glycosyl hydrolase family 36 N-terminal" evidence="16">
    <location>
        <begin position="62"/>
        <end position="303"/>
    </location>
</feature>
<evidence type="ECO:0000256" key="7">
    <source>
        <dbReference type="ARBA" id="ARBA00022801"/>
    </source>
</evidence>
<evidence type="ECO:0000259" key="16">
    <source>
        <dbReference type="Pfam" id="PF16875"/>
    </source>
</evidence>
<feature type="active site" description="Nucleophile" evidence="13">
    <location>
        <position position="507"/>
    </location>
</feature>
<dbReference type="InterPro" id="IPR013785">
    <property type="entry name" value="Aldolase_TIM"/>
</dbReference>
<proteinExistence type="inferred from homology"/>
<comment type="function">
    <text evidence="12">Hydrolyzes a variety of simple alpha-D-galactoside as well as more complex molecules such as oligosaccharides and polysaccharides.</text>
</comment>
<dbReference type="AlphaFoldDB" id="A0A9W9PY33"/>
<keyword evidence="18" id="KW-1185">Reference proteome</keyword>
<dbReference type="GO" id="GO:0016052">
    <property type="term" value="P:carbohydrate catabolic process"/>
    <property type="evidence" value="ECO:0007669"/>
    <property type="project" value="InterPro"/>
</dbReference>
<reference evidence="17" key="1">
    <citation type="submission" date="2022-12" db="EMBL/GenBank/DDBJ databases">
        <authorList>
            <person name="Petersen C."/>
        </authorList>
    </citation>
    <scope>NUCLEOTIDE SEQUENCE</scope>
    <source>
        <strain evidence="17">IBT 21472</strain>
    </source>
</reference>
<gene>
    <name evidence="17" type="ORF">N7476_004768</name>
</gene>
<evidence type="ECO:0000256" key="12">
    <source>
        <dbReference type="PIRNR" id="PIRNR005536"/>
    </source>
</evidence>
<evidence type="ECO:0000256" key="11">
    <source>
        <dbReference type="ARBA" id="ARBA00023295"/>
    </source>
</evidence>
<feature type="binding site" evidence="14">
    <location>
        <begin position="505"/>
        <end position="509"/>
    </location>
    <ligand>
        <name>substrate</name>
    </ligand>
</feature>
<evidence type="ECO:0000256" key="9">
    <source>
        <dbReference type="ARBA" id="ARBA00023027"/>
    </source>
</evidence>
<evidence type="ECO:0000256" key="10">
    <source>
        <dbReference type="ARBA" id="ARBA00023180"/>
    </source>
</evidence>
<evidence type="ECO:0000256" key="6">
    <source>
        <dbReference type="ARBA" id="ARBA00012755"/>
    </source>
</evidence>
<dbReference type="FunFam" id="2.60.40.1180:FF:000028">
    <property type="entry name" value="Alpha-galactosidase"/>
    <property type="match status" value="1"/>
</dbReference>
<comment type="cofactor">
    <cofactor evidence="2">
        <name>NAD(+)</name>
        <dbReference type="ChEBI" id="CHEBI:57540"/>
    </cofactor>
</comment>
<dbReference type="Gene3D" id="2.60.40.1180">
    <property type="entry name" value="Golgi alpha-mannosidase II"/>
    <property type="match status" value="1"/>
</dbReference>
<evidence type="ECO:0000256" key="2">
    <source>
        <dbReference type="ARBA" id="ARBA00001911"/>
    </source>
</evidence>
<dbReference type="EMBL" id="JAPZBO010000004">
    <property type="protein sequence ID" value="KAJ5318348.1"/>
    <property type="molecule type" value="Genomic_DNA"/>
</dbReference>
<keyword evidence="8" id="KW-0460">Magnesium</keyword>
<comment type="subunit">
    <text evidence="5">Homotetramer.</text>
</comment>
<accession>A0A9W9PY33</accession>
<dbReference type="PANTHER" id="PTHR43053:SF3">
    <property type="entry name" value="ALPHA-GALACTOSIDASE C-RELATED"/>
    <property type="match status" value="1"/>
</dbReference>
<sequence length="748" mass="82195">MVFFSKSVTVANGLQAMSADSPAVVTQSTHIKPIVTDDNSFALNGNNVSYRFHVDNVTGDLLGDHFGGTVTGDIPTESAGEVNGWVGTLGRVRREFPDQGRGDFRIPAIRIRHSEGYTVSDLRYHSHQVIAGKAALSGLPATMGSEKDVSTLVIHLYDKYSDVAVDLSYSIFPKYDAIVRSVKVTNNGKANITIESLASLSVDMPFGDLEMISLRGDWAREAHRERRKVEYGIQSFGSTSGYSSHHHNPFLALVEPSATESQGEAWGFSLVYSGSFSIDVEKGSQGFTRALLGFHPGQLFWNLPPGETLTSPECVSVYSKDGIGAMSRSLHRLYRNHLIKSKFATSDRPALLNSWEGLGLNFDQSTIYELAKEAANIGAKLFVLDDGWFGDEYPRTSDEAGLGDWVPNPARFPDGLEPIVKKITKLKVADSSTNLRFGIWVEPEMFNPKSTLYHEHPDWALDAGPYPRTEIRNQLVLNLALPEVQDFIIKAVSDILKSADINYVKWDNNRGIHEMPSPATGHAYMLGMYRIFEELTAQFPDILWEGCASGGGRFDPGVLQYFPQIWTSDNTDAVERIFIQLGTSLAYPASAMGAHLSAVPNQQTGRTVPVAFRAHVAMMGGSFGLELDPAEMPADDKAALPGLIALAEKVNPIVLNGDMWRLNLPETSNWPAVLFIAEDDQQAVLFVFQLAPNVDHAWPHIRLQGLDAQALYKTDGNAVYSGATLMNLGLQFPFNSDYGSQVVILEKQ</sequence>
<evidence type="ECO:0000256" key="3">
    <source>
        <dbReference type="ARBA" id="ARBA00001946"/>
    </source>
</evidence>